<dbReference type="FunFam" id="3.30.505.10:FF:000045">
    <property type="entry name" value="Tyrosine-protein kinase"/>
    <property type="match status" value="1"/>
</dbReference>
<dbReference type="GO" id="GO:0007424">
    <property type="term" value="P:open tracheal system development"/>
    <property type="evidence" value="ECO:0007669"/>
    <property type="project" value="UniProtKB-ARBA"/>
</dbReference>
<evidence type="ECO:0000256" key="8">
    <source>
        <dbReference type="ARBA" id="ARBA00022999"/>
    </source>
</evidence>
<dbReference type="InterPro" id="IPR003010">
    <property type="entry name" value="C-N_Hydrolase"/>
</dbReference>
<evidence type="ECO:0000256" key="5">
    <source>
        <dbReference type="ARBA" id="ARBA00022777"/>
    </source>
</evidence>
<protein>
    <recommendedName>
        <fullName evidence="14">Tyrosine-protein kinase</fullName>
        <ecNumber evidence="14">2.7.10.2</ecNumber>
    </recommendedName>
</protein>
<accession>A0A310SVE9</accession>
<dbReference type="SMART" id="SM00252">
    <property type="entry name" value="SH2"/>
    <property type="match status" value="1"/>
</dbReference>
<keyword evidence="3 14" id="KW-0808">Transferase</keyword>
<evidence type="ECO:0000256" key="7">
    <source>
        <dbReference type="ARBA" id="ARBA00022840"/>
    </source>
</evidence>
<dbReference type="InterPro" id="IPR011009">
    <property type="entry name" value="Kinase-like_dom_sf"/>
</dbReference>
<dbReference type="SUPFAM" id="SSF55550">
    <property type="entry name" value="SH2 domain"/>
    <property type="match status" value="1"/>
</dbReference>
<dbReference type="GO" id="GO:0007435">
    <property type="term" value="P:salivary gland morphogenesis"/>
    <property type="evidence" value="ECO:0007669"/>
    <property type="project" value="UniProtKB-ARBA"/>
</dbReference>
<feature type="domain" description="SH2" evidence="15">
    <location>
        <begin position="74"/>
        <end position="167"/>
    </location>
</feature>
<dbReference type="PROSITE" id="PS50002">
    <property type="entry name" value="SH3"/>
    <property type="match status" value="1"/>
</dbReference>
<dbReference type="InterPro" id="IPR001452">
    <property type="entry name" value="SH3_domain"/>
</dbReference>
<dbReference type="PRINTS" id="PR00109">
    <property type="entry name" value="TYRKINASE"/>
</dbReference>
<dbReference type="AlphaFoldDB" id="A0A310SVE9"/>
<dbReference type="PROSITE" id="PS50011">
    <property type="entry name" value="PROTEIN_KINASE_DOM"/>
    <property type="match status" value="1"/>
</dbReference>
<comment type="catalytic activity">
    <reaction evidence="10 14">
        <text>L-tyrosyl-[protein] + ATP = O-phospho-L-tyrosyl-[protein] + ADP + H(+)</text>
        <dbReference type="Rhea" id="RHEA:10596"/>
        <dbReference type="Rhea" id="RHEA-COMP:10136"/>
        <dbReference type="Rhea" id="RHEA-COMP:20101"/>
        <dbReference type="ChEBI" id="CHEBI:15378"/>
        <dbReference type="ChEBI" id="CHEBI:30616"/>
        <dbReference type="ChEBI" id="CHEBI:46858"/>
        <dbReference type="ChEBI" id="CHEBI:61978"/>
        <dbReference type="ChEBI" id="CHEBI:456216"/>
        <dbReference type="EC" id="2.7.10.2"/>
    </reaction>
</comment>
<dbReference type="Gene3D" id="2.30.30.40">
    <property type="entry name" value="SH3 Domains"/>
    <property type="match status" value="1"/>
</dbReference>
<dbReference type="FunFam" id="3.60.110.10:FF:000005">
    <property type="entry name" value="nitrilase homolog 1 isoform X1"/>
    <property type="match status" value="1"/>
</dbReference>
<dbReference type="CDD" id="cd07572">
    <property type="entry name" value="nit"/>
    <property type="match status" value="1"/>
</dbReference>
<feature type="domain" description="CN hydrolase" evidence="18">
    <location>
        <begin position="378"/>
        <end position="635"/>
    </location>
</feature>
<evidence type="ECO:0000256" key="2">
    <source>
        <dbReference type="ARBA" id="ARBA00022553"/>
    </source>
</evidence>
<dbReference type="Gene3D" id="3.60.110.10">
    <property type="entry name" value="Carbon-nitrogen hydrolase"/>
    <property type="match status" value="1"/>
</dbReference>
<dbReference type="InterPro" id="IPR001245">
    <property type="entry name" value="Ser-Thr/Tyr_kinase_cat_dom"/>
</dbReference>
<feature type="domain" description="Protein kinase" evidence="17">
    <location>
        <begin position="190"/>
        <end position="462"/>
    </location>
</feature>
<dbReference type="InterPro" id="IPR008266">
    <property type="entry name" value="Tyr_kinase_AS"/>
</dbReference>
<dbReference type="InterPro" id="IPR036860">
    <property type="entry name" value="SH2_dom_sf"/>
</dbReference>
<keyword evidence="5 14" id="KW-0418">Kinase</keyword>
<evidence type="ECO:0000256" key="14">
    <source>
        <dbReference type="RuleBase" id="RU362096"/>
    </source>
</evidence>
<name>A0A310SVE9_9HYME</name>
<proteinExistence type="inferred from homology"/>
<evidence type="ECO:0000256" key="1">
    <source>
        <dbReference type="ARBA" id="ARBA00022443"/>
    </source>
</evidence>
<dbReference type="PROSITE" id="PS50263">
    <property type="entry name" value="CN_HYDROLASE"/>
    <property type="match status" value="1"/>
</dbReference>
<keyword evidence="1 12" id="KW-0728">SH3 domain</keyword>
<dbReference type="GO" id="GO:0004715">
    <property type="term" value="F:non-membrane spanning protein tyrosine kinase activity"/>
    <property type="evidence" value="ECO:0007669"/>
    <property type="project" value="UniProtKB-EC"/>
</dbReference>
<dbReference type="Proteomes" id="UP000250275">
    <property type="component" value="Unassembled WGS sequence"/>
</dbReference>
<dbReference type="PROSITE" id="PS01227">
    <property type="entry name" value="UPF0012"/>
    <property type="match status" value="1"/>
</dbReference>
<dbReference type="Pfam" id="PF00018">
    <property type="entry name" value="SH3_1"/>
    <property type="match status" value="1"/>
</dbReference>
<evidence type="ECO:0000259" key="16">
    <source>
        <dbReference type="PROSITE" id="PS50002"/>
    </source>
</evidence>
<evidence type="ECO:0000259" key="18">
    <source>
        <dbReference type="PROSITE" id="PS50263"/>
    </source>
</evidence>
<evidence type="ECO:0000256" key="9">
    <source>
        <dbReference type="ARBA" id="ARBA00023137"/>
    </source>
</evidence>
<keyword evidence="4 13" id="KW-0547">Nucleotide-binding</keyword>
<dbReference type="OrthoDB" id="412018at2759"/>
<dbReference type="GO" id="GO:0016811">
    <property type="term" value="F:hydrolase activity, acting on carbon-nitrogen (but not peptide) bonds, in linear amides"/>
    <property type="evidence" value="ECO:0007669"/>
    <property type="project" value="InterPro"/>
</dbReference>
<dbReference type="PROSITE" id="PS00107">
    <property type="entry name" value="PROTEIN_KINASE_ATP"/>
    <property type="match status" value="1"/>
</dbReference>
<feature type="binding site" evidence="13">
    <location>
        <position position="218"/>
    </location>
    <ligand>
        <name>ATP</name>
        <dbReference type="ChEBI" id="CHEBI:30616"/>
    </ligand>
</feature>
<keyword evidence="7 13" id="KW-0067">ATP-binding</keyword>
<dbReference type="EMBL" id="KQ759883">
    <property type="protein sequence ID" value="OAD62165.1"/>
    <property type="molecule type" value="Genomic_DNA"/>
</dbReference>
<dbReference type="GO" id="GO:0002009">
    <property type="term" value="P:morphogenesis of an epithelium"/>
    <property type="evidence" value="ECO:0007669"/>
    <property type="project" value="UniProtKB-ARBA"/>
</dbReference>
<dbReference type="GO" id="GO:0005524">
    <property type="term" value="F:ATP binding"/>
    <property type="evidence" value="ECO:0007669"/>
    <property type="project" value="UniProtKB-UniRule"/>
</dbReference>
<dbReference type="Gene3D" id="1.10.510.10">
    <property type="entry name" value="Transferase(Phosphotransferase) domain 1"/>
    <property type="match status" value="1"/>
</dbReference>
<dbReference type="SUPFAM" id="SSF50044">
    <property type="entry name" value="SH3-domain"/>
    <property type="match status" value="1"/>
</dbReference>
<evidence type="ECO:0000256" key="13">
    <source>
        <dbReference type="PROSITE-ProRule" id="PRU10141"/>
    </source>
</evidence>
<dbReference type="InterPro" id="IPR050198">
    <property type="entry name" value="Non-receptor_tyrosine_kinases"/>
</dbReference>
<dbReference type="InterPro" id="IPR036526">
    <property type="entry name" value="C-N_Hydrolase_sf"/>
</dbReference>
<reference evidence="19 20" key="1">
    <citation type="submission" date="2015-07" db="EMBL/GenBank/DDBJ databases">
        <title>The genome of Eufriesea mexicana.</title>
        <authorList>
            <person name="Pan H."/>
            <person name="Kapheim K."/>
        </authorList>
    </citation>
    <scope>NUCLEOTIDE SEQUENCE [LARGE SCALE GENOMIC DNA]</scope>
    <source>
        <strain evidence="19">0111107269</strain>
        <tissue evidence="19">Whole body</tissue>
    </source>
</reference>
<keyword evidence="20" id="KW-1185">Reference proteome</keyword>
<evidence type="ECO:0000259" key="15">
    <source>
        <dbReference type="PROSITE" id="PS50001"/>
    </source>
</evidence>
<dbReference type="FunFam" id="2.30.30.40:FF:000190">
    <property type="entry name" value="Tyrosine-protein kinase"/>
    <property type="match status" value="1"/>
</dbReference>
<evidence type="ECO:0000256" key="4">
    <source>
        <dbReference type="ARBA" id="ARBA00022741"/>
    </source>
</evidence>
<evidence type="ECO:0000256" key="3">
    <source>
        <dbReference type="ARBA" id="ARBA00022679"/>
    </source>
</evidence>
<dbReference type="Pfam" id="PF00017">
    <property type="entry name" value="SH2"/>
    <property type="match status" value="1"/>
</dbReference>
<keyword evidence="8 11" id="KW-0727">SH2 domain</keyword>
<dbReference type="PROSITE" id="PS50001">
    <property type="entry name" value="SH2"/>
    <property type="match status" value="1"/>
</dbReference>
<dbReference type="SMART" id="SM00326">
    <property type="entry name" value="SH3"/>
    <property type="match status" value="1"/>
</dbReference>
<evidence type="ECO:0000256" key="12">
    <source>
        <dbReference type="PROSITE-ProRule" id="PRU00192"/>
    </source>
</evidence>
<feature type="domain" description="SH3" evidence="16">
    <location>
        <begin position="6"/>
        <end position="66"/>
    </location>
</feature>
<evidence type="ECO:0000313" key="19">
    <source>
        <dbReference type="EMBL" id="OAD62165.1"/>
    </source>
</evidence>
<organism evidence="19 20">
    <name type="scientific">Eufriesea mexicana</name>
    <dbReference type="NCBI Taxonomy" id="516756"/>
    <lineage>
        <taxon>Eukaryota</taxon>
        <taxon>Metazoa</taxon>
        <taxon>Ecdysozoa</taxon>
        <taxon>Arthropoda</taxon>
        <taxon>Hexapoda</taxon>
        <taxon>Insecta</taxon>
        <taxon>Pterygota</taxon>
        <taxon>Neoptera</taxon>
        <taxon>Endopterygota</taxon>
        <taxon>Hymenoptera</taxon>
        <taxon>Apocrita</taxon>
        <taxon>Aculeata</taxon>
        <taxon>Apoidea</taxon>
        <taxon>Anthophila</taxon>
        <taxon>Apidae</taxon>
        <taxon>Eufriesea</taxon>
    </lineage>
</organism>
<dbReference type="FunFam" id="3.30.200.20:FF:000053">
    <property type="entry name" value="Tyrosine-protein kinase"/>
    <property type="match status" value="1"/>
</dbReference>
<dbReference type="InterPro" id="IPR000980">
    <property type="entry name" value="SH2"/>
</dbReference>
<dbReference type="InterPro" id="IPR001110">
    <property type="entry name" value="UPF0012_CS"/>
</dbReference>
<dbReference type="CDD" id="cd11768">
    <property type="entry name" value="SH3_Tec_like"/>
    <property type="match status" value="1"/>
</dbReference>
<dbReference type="Gene3D" id="3.30.505.10">
    <property type="entry name" value="SH2 domain"/>
    <property type="match status" value="1"/>
</dbReference>
<evidence type="ECO:0000259" key="17">
    <source>
        <dbReference type="PROSITE" id="PS50011"/>
    </source>
</evidence>
<dbReference type="CDD" id="cd09934">
    <property type="entry name" value="SH2_Tec_family"/>
    <property type="match status" value="1"/>
</dbReference>
<dbReference type="SMART" id="SM00219">
    <property type="entry name" value="TyrKc"/>
    <property type="match status" value="1"/>
</dbReference>
<dbReference type="Pfam" id="PF07714">
    <property type="entry name" value="PK_Tyr_Ser-Thr"/>
    <property type="match status" value="1"/>
</dbReference>
<dbReference type="Gene3D" id="3.30.200.20">
    <property type="entry name" value="Phosphorylase Kinase, domain 1"/>
    <property type="match status" value="1"/>
</dbReference>
<dbReference type="SUPFAM" id="SSF56317">
    <property type="entry name" value="Carbon-nitrogen hydrolase"/>
    <property type="match status" value="1"/>
</dbReference>
<dbReference type="InterPro" id="IPR020635">
    <property type="entry name" value="Tyr_kinase_cat_dom"/>
</dbReference>
<dbReference type="InterPro" id="IPR017441">
    <property type="entry name" value="Protein_kinase_ATP_BS"/>
</dbReference>
<keyword evidence="6" id="KW-0378">Hydrolase</keyword>
<evidence type="ECO:0000256" key="10">
    <source>
        <dbReference type="ARBA" id="ARBA00051245"/>
    </source>
</evidence>
<dbReference type="GO" id="GO:0048468">
    <property type="term" value="P:cell development"/>
    <property type="evidence" value="ECO:0007669"/>
    <property type="project" value="UniProtKB-ARBA"/>
</dbReference>
<dbReference type="SUPFAM" id="SSF56112">
    <property type="entry name" value="Protein kinase-like (PK-like)"/>
    <property type="match status" value="1"/>
</dbReference>
<dbReference type="PRINTS" id="PR00401">
    <property type="entry name" value="SH2DOMAIN"/>
</dbReference>
<dbReference type="InterPro" id="IPR000719">
    <property type="entry name" value="Prot_kinase_dom"/>
</dbReference>
<evidence type="ECO:0000313" key="20">
    <source>
        <dbReference type="Proteomes" id="UP000250275"/>
    </source>
</evidence>
<feature type="non-terminal residue" evidence="19">
    <location>
        <position position="1"/>
    </location>
</feature>
<dbReference type="EC" id="2.7.10.2" evidence="14"/>
<dbReference type="PANTHER" id="PTHR24418">
    <property type="entry name" value="TYROSINE-PROTEIN KINASE"/>
    <property type="match status" value="1"/>
</dbReference>
<dbReference type="InterPro" id="IPR036028">
    <property type="entry name" value="SH3-like_dom_sf"/>
</dbReference>
<gene>
    <name evidence="19" type="ORF">WN48_07419</name>
</gene>
<dbReference type="GO" id="GO:0030036">
    <property type="term" value="P:actin cytoskeleton organization"/>
    <property type="evidence" value="ECO:0007669"/>
    <property type="project" value="UniProtKB-ARBA"/>
</dbReference>
<dbReference type="PRINTS" id="PR00452">
    <property type="entry name" value="SH3DOMAIN"/>
</dbReference>
<keyword evidence="2" id="KW-0597">Phosphoprotein</keyword>
<evidence type="ECO:0000256" key="6">
    <source>
        <dbReference type="ARBA" id="ARBA00022801"/>
    </source>
</evidence>
<evidence type="ECO:0000256" key="11">
    <source>
        <dbReference type="PROSITE-ProRule" id="PRU00191"/>
    </source>
</evidence>
<dbReference type="FunFam" id="1.10.510.10:FF:000052">
    <property type="entry name" value="Tyrosine-protein kinase"/>
    <property type="match status" value="1"/>
</dbReference>
<keyword evidence="9 14" id="KW-0829">Tyrosine-protein kinase</keyword>
<dbReference type="InterPro" id="IPR045254">
    <property type="entry name" value="Nit1/2_C-N_Hydrolase"/>
</dbReference>
<comment type="similarity">
    <text evidence="14">Belongs to the protein kinase superfamily. Tyr protein kinase family.</text>
</comment>
<sequence>QDKIMMRAKIVVALYPFRAIEGGDLSLEKGAEYEVLDDTQEHWWRVKDEHGSIGYIPSNYVKEKELLGLQKYEWYVGDMSRQRAESLLKQEDKEGCFVVRNSSTKGLYTLSLYTKVPHPHVKHYHIKKNTRGEFYLSEKHCCGSIPDLVNYHRHNSGGLASRLKTSPCDRPVPPTAGLSHDKWEIDPAELHLLEELGSGQFGVVRRGKWRGSIDVAVKMMKEGTMSEDDFIEEAKVMTKLQHQNLVQLYGVCSKDRPIYIVTEYMRHGSLLNYLRRHEATLGANVGLLLDMCIQVCKGMAYLERHNYIHRDLAARNCLVGSENVVKVADFGLARYVLDDQYTSSGGTKFPIKWAPPEVLNYTRFSSKSDVWAYGVLMWEVFTCGKMPYGRLKNTEVVERVQRGIILERPKACFKEVYEIAFFPEACDYLADNKKDIIAMAQPLNGPTVANYKEIAKMNKIWLSLGGLHESLDNTGNHISNTHIVINSEGEIVSTYRKIHLFDMDNKNTGVRLMESDYVLPGKKIEPPISTPIGKLALSICYDMRFPELSLSLRNMGAEILTYPSAFTYQTGAAHWEILLRARAIETQCYVIAAAQTGTHNKKRVSWGHAMVIDPWGTIIAQCSDKTDMALAEIDLNLLQQIRQNMPCENHHRTDLYPKIEPL</sequence>
<dbReference type="PROSITE" id="PS00109">
    <property type="entry name" value="PROTEIN_KINASE_TYR"/>
    <property type="match status" value="1"/>
</dbReference>